<dbReference type="RefSeq" id="WP_303545717.1">
    <property type="nucleotide sequence ID" value="NZ_JAUOTP010000010.1"/>
</dbReference>
<accession>A0ABT8YEW7</accession>
<organism evidence="1 2">
    <name type="scientific">Sphingomonas natans</name>
    <dbReference type="NCBI Taxonomy" id="3063330"/>
    <lineage>
        <taxon>Bacteria</taxon>
        <taxon>Pseudomonadati</taxon>
        <taxon>Pseudomonadota</taxon>
        <taxon>Alphaproteobacteria</taxon>
        <taxon>Sphingomonadales</taxon>
        <taxon>Sphingomonadaceae</taxon>
        <taxon>Sphingomonas</taxon>
    </lineage>
</organism>
<keyword evidence="2" id="KW-1185">Reference proteome</keyword>
<protein>
    <submittedName>
        <fullName evidence="1">DUF177 domain-containing protein</fullName>
    </submittedName>
</protein>
<dbReference type="InterPro" id="IPR003772">
    <property type="entry name" value="YceD"/>
</dbReference>
<sequence>MAELIPEFSRPVRMDTLSDGARGIDVVAEPKERAALAGRFRLVSIERLEAQAMLTRVGETVAVTGRILANVVQSCAASGEDVPEKIDQRFELRFVPEADAGNDSADEEIELDESALDEVGYTGSAVDLGEAVAQTLALALNPYPRAPNAEEALKAAGVKAEGEVEKLGALAGLRDLLKK</sequence>
<dbReference type="EMBL" id="JAUOTP010000010">
    <property type="protein sequence ID" value="MDO6416323.1"/>
    <property type="molecule type" value="Genomic_DNA"/>
</dbReference>
<reference evidence="1" key="1">
    <citation type="submission" date="2023-07" db="EMBL/GenBank/DDBJ databases">
        <authorList>
            <person name="Kim M."/>
        </authorList>
    </citation>
    <scope>NUCLEOTIDE SEQUENCE</scope>
    <source>
        <strain evidence="1">BIUV-7</strain>
    </source>
</reference>
<evidence type="ECO:0000313" key="2">
    <source>
        <dbReference type="Proteomes" id="UP001169764"/>
    </source>
</evidence>
<proteinExistence type="predicted"/>
<evidence type="ECO:0000313" key="1">
    <source>
        <dbReference type="EMBL" id="MDO6416323.1"/>
    </source>
</evidence>
<dbReference type="Proteomes" id="UP001169764">
    <property type="component" value="Unassembled WGS sequence"/>
</dbReference>
<comment type="caution">
    <text evidence="1">The sequence shown here is derived from an EMBL/GenBank/DDBJ whole genome shotgun (WGS) entry which is preliminary data.</text>
</comment>
<name>A0ABT8YEW7_9SPHN</name>
<dbReference type="Pfam" id="PF02620">
    <property type="entry name" value="YceD"/>
    <property type="match status" value="1"/>
</dbReference>
<gene>
    <name evidence="1" type="ORF">Q4F19_18200</name>
</gene>